<dbReference type="Proteomes" id="UP000005234">
    <property type="component" value="Chromosome"/>
</dbReference>
<keyword evidence="2" id="KW-1185">Reference proteome</keyword>
<dbReference type="KEGG" id="fau:Fraau_1012"/>
<accession>H8L2K9</accession>
<reference evidence="1" key="1">
    <citation type="submission" date="2012-02" db="EMBL/GenBank/DDBJ databases">
        <title>The complete genome of Frateuria aurantia DSM 6220.</title>
        <authorList>
            <consortium name="US DOE Joint Genome Institute (JGI-PGF)"/>
            <person name="Lucas S."/>
            <person name="Copeland A."/>
            <person name="Lapidus A."/>
            <person name="Glavina del Rio T."/>
            <person name="Dalin E."/>
            <person name="Tice H."/>
            <person name="Bruce D."/>
            <person name="Goodwin L."/>
            <person name="Pitluck S."/>
            <person name="Peters L."/>
            <person name="Ovchinnikova G."/>
            <person name="Teshima H."/>
            <person name="Kyrpides N."/>
            <person name="Mavromatis K."/>
            <person name="Ivanova N."/>
            <person name="Brettin T."/>
            <person name="Detter J.C."/>
            <person name="Han C."/>
            <person name="Larimer F."/>
            <person name="Land M."/>
            <person name="Hauser L."/>
            <person name="Markowitz V."/>
            <person name="Cheng J.-F."/>
            <person name="Hugenholtz P."/>
            <person name="Woyke T."/>
            <person name="Wu D."/>
            <person name="Brambilla E."/>
            <person name="Klenk H.-P."/>
            <person name="Eisen J.A."/>
        </authorList>
    </citation>
    <scope>NUCLEOTIDE SEQUENCE</scope>
    <source>
        <strain evidence="1">DSM 6220</strain>
    </source>
</reference>
<evidence type="ECO:0000313" key="2">
    <source>
        <dbReference type="Proteomes" id="UP000005234"/>
    </source>
</evidence>
<dbReference type="Pfam" id="PF06995">
    <property type="entry name" value="Phage_P2_GpU"/>
    <property type="match status" value="1"/>
</dbReference>
<dbReference type="EMBL" id="CP003350">
    <property type="protein sequence ID" value="AFC85476.1"/>
    <property type="molecule type" value="Genomic_DNA"/>
</dbReference>
<evidence type="ECO:0000313" key="1">
    <source>
        <dbReference type="EMBL" id="AFC85476.1"/>
    </source>
</evidence>
<dbReference type="eggNOG" id="COG3499">
    <property type="taxonomic scope" value="Bacteria"/>
</dbReference>
<protein>
    <submittedName>
        <fullName evidence="1">Phage protein U</fullName>
    </submittedName>
</protein>
<dbReference type="AlphaFoldDB" id="H8L2K9"/>
<dbReference type="HOGENOM" id="CLU_989960_0_0_6"/>
<organism evidence="1 2">
    <name type="scientific">Frateuria aurantia (strain ATCC 33424 / DSM 6220 / KCTC 2777 / LMG 1558 / NBRC 3245 / NCIMB 13370)</name>
    <name type="common">Acetobacter aurantius</name>
    <dbReference type="NCBI Taxonomy" id="767434"/>
    <lineage>
        <taxon>Bacteria</taxon>
        <taxon>Pseudomonadati</taxon>
        <taxon>Pseudomonadota</taxon>
        <taxon>Gammaproteobacteria</taxon>
        <taxon>Lysobacterales</taxon>
        <taxon>Rhodanobacteraceae</taxon>
        <taxon>Frateuria</taxon>
    </lineage>
</organism>
<dbReference type="RefSeq" id="WP_014402482.1">
    <property type="nucleotide sequence ID" value="NC_017033.1"/>
</dbReference>
<dbReference type="STRING" id="767434.Fraau_1012"/>
<dbReference type="PIRSF" id="PIRSF011237">
    <property type="entry name" value="UP2"/>
    <property type="match status" value="1"/>
</dbReference>
<dbReference type="InterPro" id="IPR009734">
    <property type="entry name" value="Myoviridae_GpU"/>
</dbReference>
<dbReference type="InterPro" id="IPR014458">
    <property type="entry name" value="Unchr_Phage_P2-GpU-fusion"/>
</dbReference>
<name>H8L2K9_FRAAD</name>
<proteinExistence type="predicted"/>
<dbReference type="OrthoDB" id="1550902at2"/>
<sequence length="280" mass="29756">MPYMQNMQGALQSLVSSGAAGQRSLDSMLGPMNTGTAQLTSSVSEISSLPFLSSGDSQSIQRVTRRIVQAQAMVGKVMNTYTQVNRVASGVAASYTALGGQVTAARNAVSKIIGKVNPSLASAISTSILNPTTSHAAAVKPFPHLLIMQPVVSGGTPFYFNLDTAAFDSLQRQTSYGWQGQERLGRRPAQQFVGMGTDKITLSGAIYPHFKGGLTQLDSLRTLAGTGKPYILTTGYGQVLGTWCLSSISEQQSALLHGGIPRKQGFTLEFDRYGDDLQNL</sequence>
<gene>
    <name evidence="1" type="ordered locus">Fraau_1012</name>
</gene>